<dbReference type="PANTHER" id="PTHR30290">
    <property type="entry name" value="PERIPLASMIC BINDING COMPONENT OF ABC TRANSPORTER"/>
    <property type="match status" value="1"/>
</dbReference>
<dbReference type="GO" id="GO:1904680">
    <property type="term" value="F:peptide transmembrane transporter activity"/>
    <property type="evidence" value="ECO:0007669"/>
    <property type="project" value="TreeGrafter"/>
</dbReference>
<dbReference type="EMBL" id="VLTJ01000022">
    <property type="protein sequence ID" value="TSH94978.1"/>
    <property type="molecule type" value="Genomic_DNA"/>
</dbReference>
<dbReference type="SUPFAM" id="SSF53850">
    <property type="entry name" value="Periplasmic binding protein-like II"/>
    <property type="match status" value="1"/>
</dbReference>
<evidence type="ECO:0000259" key="3">
    <source>
        <dbReference type="Pfam" id="PF00496"/>
    </source>
</evidence>
<dbReference type="InterPro" id="IPR030678">
    <property type="entry name" value="Peptide/Ni-bd"/>
</dbReference>
<reference evidence="4 5" key="1">
    <citation type="submission" date="2019-07" db="EMBL/GenBank/DDBJ databases">
        <title>Qingshengfaniella alkalisoli gen. nov., sp. nov., isolated from saline soil.</title>
        <authorList>
            <person name="Xu L."/>
            <person name="Huang X.-X."/>
            <person name="Sun J.-Q."/>
        </authorList>
    </citation>
    <scope>NUCLEOTIDE SEQUENCE [LARGE SCALE GENOMIC DNA]</scope>
    <source>
        <strain evidence="4 5">DSM 27279</strain>
    </source>
</reference>
<evidence type="ECO:0000256" key="2">
    <source>
        <dbReference type="ARBA" id="ARBA00022729"/>
    </source>
</evidence>
<dbReference type="Proteomes" id="UP000318405">
    <property type="component" value="Unassembled WGS sequence"/>
</dbReference>
<comment type="similarity">
    <text evidence="1">Belongs to the bacterial solute-binding protein 5 family.</text>
</comment>
<dbReference type="PIRSF" id="PIRSF002741">
    <property type="entry name" value="MppA"/>
    <property type="match status" value="1"/>
</dbReference>
<dbReference type="CDD" id="cd08513">
    <property type="entry name" value="PBP2_thermophilic_Hb8_like"/>
    <property type="match status" value="1"/>
</dbReference>
<proteinExistence type="inferred from homology"/>
<dbReference type="PANTHER" id="PTHR30290:SF38">
    <property type="entry name" value="D,D-DIPEPTIDE-BINDING PERIPLASMIC PROTEIN DDPA-RELATED"/>
    <property type="match status" value="1"/>
</dbReference>
<dbReference type="GO" id="GO:0043190">
    <property type="term" value="C:ATP-binding cassette (ABC) transporter complex"/>
    <property type="evidence" value="ECO:0007669"/>
    <property type="project" value="InterPro"/>
</dbReference>
<evidence type="ECO:0000313" key="5">
    <source>
        <dbReference type="Proteomes" id="UP000318405"/>
    </source>
</evidence>
<organism evidence="4 5">
    <name type="scientific">Verticiella sediminum</name>
    <dbReference type="NCBI Taxonomy" id="1247510"/>
    <lineage>
        <taxon>Bacteria</taxon>
        <taxon>Pseudomonadati</taxon>
        <taxon>Pseudomonadota</taxon>
        <taxon>Betaproteobacteria</taxon>
        <taxon>Burkholderiales</taxon>
        <taxon>Alcaligenaceae</taxon>
        <taxon>Verticiella</taxon>
    </lineage>
</organism>
<dbReference type="Gene3D" id="3.40.190.10">
    <property type="entry name" value="Periplasmic binding protein-like II"/>
    <property type="match status" value="1"/>
</dbReference>
<dbReference type="InterPro" id="IPR000914">
    <property type="entry name" value="SBP_5_dom"/>
</dbReference>
<dbReference type="GO" id="GO:0015833">
    <property type="term" value="P:peptide transport"/>
    <property type="evidence" value="ECO:0007669"/>
    <property type="project" value="TreeGrafter"/>
</dbReference>
<dbReference type="OrthoDB" id="9801799at2"/>
<dbReference type="Pfam" id="PF00496">
    <property type="entry name" value="SBP_bac_5"/>
    <property type="match status" value="1"/>
</dbReference>
<comment type="caution">
    <text evidence="4">The sequence shown here is derived from an EMBL/GenBank/DDBJ whole genome shotgun (WGS) entry which is preliminary data.</text>
</comment>
<evidence type="ECO:0000256" key="1">
    <source>
        <dbReference type="ARBA" id="ARBA00005695"/>
    </source>
</evidence>
<keyword evidence="5" id="KW-1185">Reference proteome</keyword>
<feature type="domain" description="Solute-binding protein family 5" evidence="3">
    <location>
        <begin position="82"/>
        <end position="456"/>
    </location>
</feature>
<keyword evidence="2" id="KW-0732">Signal</keyword>
<dbReference type="InterPro" id="IPR039424">
    <property type="entry name" value="SBP_5"/>
</dbReference>
<dbReference type="Gene3D" id="3.10.105.10">
    <property type="entry name" value="Dipeptide-binding Protein, Domain 3"/>
    <property type="match status" value="1"/>
</dbReference>
<dbReference type="RefSeq" id="WP_143948290.1">
    <property type="nucleotide sequence ID" value="NZ_BAABMB010000002.1"/>
</dbReference>
<name>A0A556AQ00_9BURK</name>
<gene>
    <name evidence="4" type="ORF">FOZ76_10900</name>
</gene>
<sequence length="547" mass="61365">MHDDTLVRVTVTRRTLLQVLAGASLFPFHCFAESAPKKGGQALIGYTNEPAVLNPLTVGLSVDQGVWWTLYSPLWAIDENGEFVPRLAKEVPTVANGGISADGLRWRIRLREGVKWHDGQPFTAADVAYTISLIQNPKFKAVNRSGHMYVKEIQVVNDHELTWTMSEPFSPYLSLLSWTFIVPEHIVASADDPNNSSLNSKPIGTGPFKFAERVTGDHVTVEANPEHFGEGPYLDRIIFKYIPDMNAMYHQFESGSVDYYGLSGIGPDKYAGLKAMPNKSVYISDLPAVMNITLNVGNEILSSKSVRHALYYAMDKQPVIDELYYGLPPTTESYLPSGNWAYKPDLPKHEFNPEKAKELLEAEGWKVGAGGIRAKNGKRLELVLATTAGNPTQEQTQLLLQQNWQDVGVAVTINNMPGAVIWGDYWLKSQYDMLLTYTNVNIASDPNPMQRFGSKSIPAQGGTGYNVYQYQNPELDELMDAALRTSEIPKRREYYFRTQEIMRDALVMLPLFQMVMIEATDSRLKGFKGNVNVLANTWNANTWHWEK</sequence>
<dbReference type="AlphaFoldDB" id="A0A556AQ00"/>
<dbReference type="GO" id="GO:0030288">
    <property type="term" value="C:outer membrane-bounded periplasmic space"/>
    <property type="evidence" value="ECO:0007669"/>
    <property type="project" value="UniProtKB-ARBA"/>
</dbReference>
<protein>
    <submittedName>
        <fullName evidence="4">Peptide ABC transporter substrate-binding protein</fullName>
    </submittedName>
</protein>
<evidence type="ECO:0000313" key="4">
    <source>
        <dbReference type="EMBL" id="TSH94978.1"/>
    </source>
</evidence>
<accession>A0A556AQ00</accession>
<dbReference type="Gene3D" id="3.90.76.10">
    <property type="entry name" value="Dipeptide-binding Protein, Domain 1"/>
    <property type="match status" value="1"/>
</dbReference>